<feature type="region of interest" description="Disordered" evidence="1">
    <location>
        <begin position="32"/>
        <end position="116"/>
    </location>
</feature>
<feature type="compositionally biased region" description="Low complexity" evidence="1">
    <location>
        <begin position="34"/>
        <end position="51"/>
    </location>
</feature>
<dbReference type="Proteomes" id="UP000230233">
    <property type="component" value="Chromosome II"/>
</dbReference>
<feature type="compositionally biased region" description="Polar residues" evidence="1">
    <location>
        <begin position="65"/>
        <end position="101"/>
    </location>
</feature>
<dbReference type="AlphaFoldDB" id="A0A2G5UYP4"/>
<reference evidence="3" key="1">
    <citation type="submission" date="2017-10" db="EMBL/GenBank/DDBJ databases">
        <title>Rapid genome shrinkage in a self-fertile nematode reveals novel sperm competition proteins.</title>
        <authorList>
            <person name="Yin D."/>
            <person name="Schwarz E.M."/>
            <person name="Thomas C.G."/>
            <person name="Felde R.L."/>
            <person name="Korf I.F."/>
            <person name="Cutter A.D."/>
            <person name="Schartner C.M."/>
            <person name="Ralston E.J."/>
            <person name="Meyer B.J."/>
            <person name="Haag E.S."/>
        </authorList>
    </citation>
    <scope>NUCLEOTIDE SEQUENCE [LARGE SCALE GENOMIC DNA]</scope>
    <source>
        <strain evidence="3">JU1422</strain>
    </source>
</reference>
<gene>
    <name evidence="2" type="primary">Cni-C34C6.2</name>
    <name evidence="2" type="synonym">Cnig_chr_II.g4944</name>
    <name evidence="2" type="ORF">B9Z55_004944</name>
</gene>
<protein>
    <submittedName>
        <fullName evidence="2">Uncharacterized protein</fullName>
    </submittedName>
</protein>
<dbReference type="OrthoDB" id="10009983at2759"/>
<dbReference type="EMBL" id="PDUG01000002">
    <property type="protein sequence ID" value="PIC44643.1"/>
    <property type="molecule type" value="Genomic_DNA"/>
</dbReference>
<sequence>MRTTSTAGDSSRYVSLGGAVGQILVDDVPQQTNSMASGSTASAKTSTTTTTNGSDIRRDQRGMSMHTNQINSSRDASQRTVSVAETSRFSEQTSSTLTSFKSAPPIPESEHHGESISQLVANSTVSAPVGGNDSTLRAGIHPADLKMMVAGRHQNNQVVNDPYRNAQRFVTNFLIANQASMPYVGAKRPKTDRMLDLVGDWLFSIVNSPSNSQRVTGNDPSGHGHYKKNNDGVSDEAKIEALEPEEDVIDKLKSLCTNSEVEDLLLLRILSFESSDDDPHRSTATTTPAGVVVERGAPSTEL</sequence>
<evidence type="ECO:0000313" key="2">
    <source>
        <dbReference type="EMBL" id="PIC44643.1"/>
    </source>
</evidence>
<evidence type="ECO:0000313" key="3">
    <source>
        <dbReference type="Proteomes" id="UP000230233"/>
    </source>
</evidence>
<accession>A0A2G5UYP4</accession>
<keyword evidence="3" id="KW-1185">Reference proteome</keyword>
<feature type="region of interest" description="Disordered" evidence="1">
    <location>
        <begin position="275"/>
        <end position="302"/>
    </location>
</feature>
<comment type="caution">
    <text evidence="2">The sequence shown here is derived from an EMBL/GenBank/DDBJ whole genome shotgun (WGS) entry which is preliminary data.</text>
</comment>
<feature type="region of interest" description="Disordered" evidence="1">
    <location>
        <begin position="210"/>
        <end position="234"/>
    </location>
</feature>
<evidence type="ECO:0000256" key="1">
    <source>
        <dbReference type="SAM" id="MobiDB-lite"/>
    </source>
</evidence>
<name>A0A2G5UYP4_9PELO</name>
<organism evidence="2 3">
    <name type="scientific">Caenorhabditis nigoni</name>
    <dbReference type="NCBI Taxonomy" id="1611254"/>
    <lineage>
        <taxon>Eukaryota</taxon>
        <taxon>Metazoa</taxon>
        <taxon>Ecdysozoa</taxon>
        <taxon>Nematoda</taxon>
        <taxon>Chromadorea</taxon>
        <taxon>Rhabditida</taxon>
        <taxon>Rhabditina</taxon>
        <taxon>Rhabditomorpha</taxon>
        <taxon>Rhabditoidea</taxon>
        <taxon>Rhabditidae</taxon>
        <taxon>Peloderinae</taxon>
        <taxon>Caenorhabditis</taxon>
    </lineage>
</organism>
<proteinExistence type="predicted"/>
<feature type="compositionally biased region" description="Polar residues" evidence="1">
    <location>
        <begin position="210"/>
        <end position="219"/>
    </location>
</feature>